<dbReference type="RefSeq" id="WP_133767500.1">
    <property type="nucleotide sequence ID" value="NZ_BAAARP010000001.1"/>
</dbReference>
<evidence type="ECO:0000259" key="3">
    <source>
        <dbReference type="Pfam" id="PF13579"/>
    </source>
</evidence>
<dbReference type="Pfam" id="PF13579">
    <property type="entry name" value="Glyco_trans_4_4"/>
    <property type="match status" value="1"/>
</dbReference>
<reference evidence="4 5" key="1">
    <citation type="submission" date="2019-03" db="EMBL/GenBank/DDBJ databases">
        <title>Genomic Encyclopedia of Archaeal and Bacterial Type Strains, Phase II (KMG-II): from individual species to whole genera.</title>
        <authorList>
            <person name="Goeker M."/>
        </authorList>
    </citation>
    <scope>NUCLEOTIDE SEQUENCE [LARGE SCALE GENOMIC DNA]</scope>
    <source>
        <strain evidence="4 5">DSM 24782</strain>
    </source>
</reference>
<evidence type="ECO:0000256" key="2">
    <source>
        <dbReference type="ARBA" id="ARBA00022679"/>
    </source>
</evidence>
<gene>
    <name evidence="4" type="ORF">CLV52_3357</name>
</gene>
<evidence type="ECO:0000313" key="4">
    <source>
        <dbReference type="EMBL" id="TDS74835.1"/>
    </source>
</evidence>
<dbReference type="Proteomes" id="UP000295344">
    <property type="component" value="Unassembled WGS sequence"/>
</dbReference>
<name>A0A4R7FD29_9MICO</name>
<dbReference type="Gene3D" id="3.40.50.2000">
    <property type="entry name" value="Glycogen Phosphorylase B"/>
    <property type="match status" value="2"/>
</dbReference>
<keyword evidence="2 4" id="KW-0808">Transferase</keyword>
<dbReference type="Pfam" id="PF13692">
    <property type="entry name" value="Glyco_trans_1_4"/>
    <property type="match status" value="1"/>
</dbReference>
<dbReference type="PANTHER" id="PTHR12526:SF634">
    <property type="entry name" value="BLL3361 PROTEIN"/>
    <property type="match status" value="1"/>
</dbReference>
<sequence length="408" mass="44991">MNAIVSPMRPTDARRPRVMVVGAGWRFTSGISYYTCRLTNAFAAATNTSALLMRQLVPTRLYPGRARVGQQVHALEYDPTVHVYDGVDWSWGRSMRDAVRFVTAERPDVLVLQWWTGAVLHSYLRLAHTVHRYGGRVVIEWHEVQDTGEARIPGVTRYVTAAMRQLLKRVDGHVVHSRYDLDLLRGTYALPDERVVLAPHGPYNHYERTDAATADRSGDFVFLYFGVIRPYKGVEDLVAAFERLPRAVRDSSRLVIVGETWEGWTAPLEAVAASPVKDRITVVDRYVDDAEVAAHFADADAVVLPYRRSSSSGPLHIAMSSGLPVVVAHVGGLVEAAGDYAGARFVPSQDPDALAAAMALLPASRGERFDDPHSWSHTVEAYGELLERIGVPGLSGETTTPAPERRGA</sequence>
<evidence type="ECO:0000256" key="1">
    <source>
        <dbReference type="ARBA" id="ARBA00022676"/>
    </source>
</evidence>
<dbReference type="AlphaFoldDB" id="A0A4R7FD29"/>
<accession>A0A4R7FD29</accession>
<evidence type="ECO:0000313" key="5">
    <source>
        <dbReference type="Proteomes" id="UP000295344"/>
    </source>
</evidence>
<dbReference type="InterPro" id="IPR028098">
    <property type="entry name" value="Glyco_trans_4-like_N"/>
</dbReference>
<comment type="caution">
    <text evidence="4">The sequence shown here is derived from an EMBL/GenBank/DDBJ whole genome shotgun (WGS) entry which is preliminary data.</text>
</comment>
<protein>
    <submittedName>
        <fullName evidence="4">Glycosyltransferase involved in cell wall biosynthesis</fullName>
    </submittedName>
</protein>
<keyword evidence="1" id="KW-0328">Glycosyltransferase</keyword>
<dbReference type="EMBL" id="SOAM01000004">
    <property type="protein sequence ID" value="TDS74835.1"/>
    <property type="molecule type" value="Genomic_DNA"/>
</dbReference>
<dbReference type="SUPFAM" id="SSF53756">
    <property type="entry name" value="UDP-Glycosyltransferase/glycogen phosphorylase"/>
    <property type="match status" value="1"/>
</dbReference>
<organism evidence="4 5">
    <name type="scientific">Amnibacterium kyonggiense</name>
    <dbReference type="NCBI Taxonomy" id="595671"/>
    <lineage>
        <taxon>Bacteria</taxon>
        <taxon>Bacillati</taxon>
        <taxon>Actinomycetota</taxon>
        <taxon>Actinomycetes</taxon>
        <taxon>Micrococcales</taxon>
        <taxon>Microbacteriaceae</taxon>
        <taxon>Amnibacterium</taxon>
    </lineage>
</organism>
<proteinExistence type="predicted"/>
<feature type="domain" description="Glycosyltransferase subfamily 4-like N-terminal" evidence="3">
    <location>
        <begin position="30"/>
        <end position="200"/>
    </location>
</feature>
<dbReference type="OrthoDB" id="9771846at2"/>
<dbReference type="PANTHER" id="PTHR12526">
    <property type="entry name" value="GLYCOSYLTRANSFERASE"/>
    <property type="match status" value="1"/>
</dbReference>
<dbReference type="GO" id="GO:0016740">
    <property type="term" value="F:transferase activity"/>
    <property type="evidence" value="ECO:0007669"/>
    <property type="project" value="UniProtKB-KW"/>
</dbReference>
<keyword evidence="5" id="KW-1185">Reference proteome</keyword>